<feature type="region of interest" description="Disordered" evidence="1">
    <location>
        <begin position="21"/>
        <end position="61"/>
    </location>
</feature>
<name>A0AAV5WW39_9BILA</name>
<organism evidence="2 3">
    <name type="scientific">Pristionchus fissidentatus</name>
    <dbReference type="NCBI Taxonomy" id="1538716"/>
    <lineage>
        <taxon>Eukaryota</taxon>
        <taxon>Metazoa</taxon>
        <taxon>Ecdysozoa</taxon>
        <taxon>Nematoda</taxon>
        <taxon>Chromadorea</taxon>
        <taxon>Rhabditida</taxon>
        <taxon>Rhabditina</taxon>
        <taxon>Diplogasteromorpha</taxon>
        <taxon>Diplogasteroidea</taxon>
        <taxon>Neodiplogasteridae</taxon>
        <taxon>Pristionchus</taxon>
    </lineage>
</organism>
<feature type="non-terminal residue" evidence="2">
    <location>
        <position position="73"/>
    </location>
</feature>
<reference evidence="2" key="1">
    <citation type="submission" date="2023-10" db="EMBL/GenBank/DDBJ databases">
        <title>Genome assembly of Pristionchus species.</title>
        <authorList>
            <person name="Yoshida K."/>
            <person name="Sommer R.J."/>
        </authorList>
    </citation>
    <scope>NUCLEOTIDE SEQUENCE</scope>
    <source>
        <strain evidence="2">RS5133</strain>
    </source>
</reference>
<keyword evidence="3" id="KW-1185">Reference proteome</keyword>
<gene>
    <name evidence="2" type="ORF">PFISCL1PPCAC_27563</name>
</gene>
<dbReference type="Proteomes" id="UP001432322">
    <property type="component" value="Unassembled WGS sequence"/>
</dbReference>
<comment type="caution">
    <text evidence="2">The sequence shown here is derived from an EMBL/GenBank/DDBJ whole genome shotgun (WGS) entry which is preliminary data.</text>
</comment>
<dbReference type="EMBL" id="BTSY01000007">
    <property type="protein sequence ID" value="GMT36266.1"/>
    <property type="molecule type" value="Genomic_DNA"/>
</dbReference>
<feature type="compositionally biased region" description="Basic and acidic residues" evidence="1">
    <location>
        <begin position="23"/>
        <end position="38"/>
    </location>
</feature>
<dbReference type="AlphaFoldDB" id="A0AAV5WW39"/>
<protein>
    <submittedName>
        <fullName evidence="2">Uncharacterized protein</fullName>
    </submittedName>
</protein>
<evidence type="ECO:0000313" key="3">
    <source>
        <dbReference type="Proteomes" id="UP001432322"/>
    </source>
</evidence>
<sequence>SDGSSSLPSRLPFDCRLSLQLEQKSEQTHEAKPGELRQRPKQGGVQERSPMAGVFPSGETAGSTIRMAVGISN</sequence>
<evidence type="ECO:0000313" key="2">
    <source>
        <dbReference type="EMBL" id="GMT36266.1"/>
    </source>
</evidence>
<feature type="non-terminal residue" evidence="2">
    <location>
        <position position="1"/>
    </location>
</feature>
<accession>A0AAV5WW39</accession>
<proteinExistence type="predicted"/>
<evidence type="ECO:0000256" key="1">
    <source>
        <dbReference type="SAM" id="MobiDB-lite"/>
    </source>
</evidence>